<dbReference type="InterPro" id="IPR017853">
    <property type="entry name" value="GH"/>
</dbReference>
<accession>A0ABN3LUC2</accession>
<dbReference type="SUPFAM" id="SSF51445">
    <property type="entry name" value="(Trans)glycosidases"/>
    <property type="match status" value="1"/>
</dbReference>
<proteinExistence type="predicted"/>
<comment type="caution">
    <text evidence="4">The sequence shown here is derived from an EMBL/GenBank/DDBJ whole genome shotgun (WGS) entry which is preliminary data.</text>
</comment>
<dbReference type="EMBL" id="BAAASG010000007">
    <property type="protein sequence ID" value="GAA2490463.1"/>
    <property type="molecule type" value="Genomic_DNA"/>
</dbReference>
<protein>
    <recommendedName>
        <fullName evidence="3">Glycoside hydrolase family 3 N-terminal domain-containing protein</fullName>
    </recommendedName>
</protein>
<name>A0ABN3LUC2_STRLO</name>
<reference evidence="4 5" key="1">
    <citation type="journal article" date="2019" name="Int. J. Syst. Evol. Microbiol.">
        <title>The Global Catalogue of Microorganisms (GCM) 10K type strain sequencing project: providing services to taxonomists for standard genome sequencing and annotation.</title>
        <authorList>
            <consortium name="The Broad Institute Genomics Platform"/>
            <consortium name="The Broad Institute Genome Sequencing Center for Infectious Disease"/>
            <person name="Wu L."/>
            <person name="Ma J."/>
        </authorList>
    </citation>
    <scope>NUCLEOTIDE SEQUENCE [LARGE SCALE GENOMIC DNA]</scope>
    <source>
        <strain evidence="4 5">JCM 4395</strain>
    </source>
</reference>
<dbReference type="Proteomes" id="UP001501777">
    <property type="component" value="Unassembled WGS sequence"/>
</dbReference>
<sequence length="202" mass="21237">MLATTASLMSGSNTSPKGHIPPELLSLAETCGEPWAAAFNPGLVERMAHAIGASMRRVGDPYLVATTGTAYVRDLESAGIIATFKHFAGYSASKAARDHAPVSMGPREFADVILPPFETAIREGGARSVMNSHADVDGMPAGADPLLPCATGRLQHRHPVEQHRPLSGPTRGGGPATFLSGALRSDRMDGAEHTVPPTRRTH</sequence>
<keyword evidence="1" id="KW-0378">Hydrolase</keyword>
<feature type="region of interest" description="Disordered" evidence="2">
    <location>
        <begin position="161"/>
        <end position="202"/>
    </location>
</feature>
<dbReference type="InterPro" id="IPR001764">
    <property type="entry name" value="Glyco_hydro_3_N"/>
</dbReference>
<evidence type="ECO:0000256" key="2">
    <source>
        <dbReference type="SAM" id="MobiDB-lite"/>
    </source>
</evidence>
<evidence type="ECO:0000313" key="5">
    <source>
        <dbReference type="Proteomes" id="UP001501777"/>
    </source>
</evidence>
<dbReference type="Pfam" id="PF00933">
    <property type="entry name" value="Glyco_hydro_3"/>
    <property type="match status" value="1"/>
</dbReference>
<evidence type="ECO:0000256" key="1">
    <source>
        <dbReference type="ARBA" id="ARBA00022801"/>
    </source>
</evidence>
<gene>
    <name evidence="4" type="ORF">GCM10010276_32040</name>
</gene>
<organism evidence="4 5">
    <name type="scientific">Streptomyces longisporus</name>
    <dbReference type="NCBI Taxonomy" id="1948"/>
    <lineage>
        <taxon>Bacteria</taxon>
        <taxon>Bacillati</taxon>
        <taxon>Actinomycetota</taxon>
        <taxon>Actinomycetes</taxon>
        <taxon>Kitasatosporales</taxon>
        <taxon>Streptomycetaceae</taxon>
        <taxon>Streptomyces</taxon>
    </lineage>
</organism>
<evidence type="ECO:0000313" key="4">
    <source>
        <dbReference type="EMBL" id="GAA2490463.1"/>
    </source>
</evidence>
<feature type="domain" description="Glycoside hydrolase family 3 N-terminal" evidence="3">
    <location>
        <begin position="60"/>
        <end position="145"/>
    </location>
</feature>
<dbReference type="InterPro" id="IPR036962">
    <property type="entry name" value="Glyco_hydro_3_N_sf"/>
</dbReference>
<keyword evidence="5" id="KW-1185">Reference proteome</keyword>
<dbReference type="Gene3D" id="3.20.20.300">
    <property type="entry name" value="Glycoside hydrolase, family 3, N-terminal domain"/>
    <property type="match status" value="1"/>
</dbReference>
<evidence type="ECO:0000259" key="3">
    <source>
        <dbReference type="Pfam" id="PF00933"/>
    </source>
</evidence>
<feature type="compositionally biased region" description="Polar residues" evidence="2">
    <location>
        <begin position="1"/>
        <end position="16"/>
    </location>
</feature>
<feature type="region of interest" description="Disordered" evidence="2">
    <location>
        <begin position="1"/>
        <end position="21"/>
    </location>
</feature>